<evidence type="ECO:0000313" key="3">
    <source>
        <dbReference type="Proteomes" id="UP000727407"/>
    </source>
</evidence>
<evidence type="ECO:0000256" key="1">
    <source>
        <dbReference type="SAM" id="MobiDB-lite"/>
    </source>
</evidence>
<protein>
    <submittedName>
        <fullName evidence="2">Enolase-phosphatase E1-like</fullName>
    </submittedName>
</protein>
<dbReference type="OrthoDB" id="8893791at2759"/>
<feature type="compositionally biased region" description="Acidic residues" evidence="1">
    <location>
        <begin position="173"/>
        <end position="185"/>
    </location>
</feature>
<comment type="caution">
    <text evidence="2">The sequence shown here is derived from an EMBL/GenBank/DDBJ whole genome shotgun (WGS) entry which is preliminary data.</text>
</comment>
<accession>A0A8J4TL29</accession>
<dbReference type="AlphaFoldDB" id="A0A8J4TL29"/>
<keyword evidence="3" id="KW-1185">Reference proteome</keyword>
<reference evidence="2" key="1">
    <citation type="submission" date="2020-07" db="EMBL/GenBank/DDBJ databases">
        <title>Clarias magur genome sequencing, assembly and annotation.</title>
        <authorList>
            <person name="Kushwaha B."/>
            <person name="Kumar R."/>
            <person name="Das P."/>
            <person name="Joshi C.G."/>
            <person name="Kumar D."/>
            <person name="Nagpure N.S."/>
            <person name="Pandey M."/>
            <person name="Agarwal S."/>
            <person name="Srivastava S."/>
            <person name="Singh M."/>
            <person name="Sahoo L."/>
            <person name="Jayasankar P."/>
            <person name="Meher P.K."/>
            <person name="Koringa P.G."/>
            <person name="Iquebal M.A."/>
            <person name="Das S.P."/>
            <person name="Bit A."/>
            <person name="Patnaik S."/>
            <person name="Patel N."/>
            <person name="Shah T.M."/>
            <person name="Hinsu A."/>
            <person name="Jena J.K."/>
        </authorList>
    </citation>
    <scope>NUCLEOTIDE SEQUENCE</scope>
    <source>
        <strain evidence="2">CIFAMagur01</strain>
        <tissue evidence="2">Testis</tissue>
    </source>
</reference>
<feature type="non-terminal residue" evidence="2">
    <location>
        <position position="1"/>
    </location>
</feature>
<organism evidence="2 3">
    <name type="scientific">Clarias magur</name>
    <name type="common">Asian catfish</name>
    <name type="synonym">Macropteronotus magur</name>
    <dbReference type="NCBI Taxonomy" id="1594786"/>
    <lineage>
        <taxon>Eukaryota</taxon>
        <taxon>Metazoa</taxon>
        <taxon>Chordata</taxon>
        <taxon>Craniata</taxon>
        <taxon>Vertebrata</taxon>
        <taxon>Euteleostomi</taxon>
        <taxon>Actinopterygii</taxon>
        <taxon>Neopterygii</taxon>
        <taxon>Teleostei</taxon>
        <taxon>Ostariophysi</taxon>
        <taxon>Siluriformes</taxon>
        <taxon>Clariidae</taxon>
        <taxon>Clarias</taxon>
    </lineage>
</organism>
<dbReference type="Proteomes" id="UP000727407">
    <property type="component" value="Unassembled WGS sequence"/>
</dbReference>
<gene>
    <name evidence="2" type="ORF">DAT39_023394</name>
</gene>
<sequence>MSSVEDTEVFIPQQARVVTVPARLLPSSVTKKMPLSPAHSDRPATFISPVELRIKGTTRKPRPLTPGQFFLPVLTSNSEAFKILQDFLLSGQTSLQVSESSGARSAFCRRRNSIVLFNKQIFLIVRKAKEPDWPLEGQSTSLSKCEAPPLSSPVKTQDGGSAITEGRSKEDGREAEDDGVMECEA</sequence>
<name>A0A8J4TL29_CLAMG</name>
<feature type="region of interest" description="Disordered" evidence="1">
    <location>
        <begin position="135"/>
        <end position="185"/>
    </location>
</feature>
<proteinExistence type="predicted"/>
<dbReference type="EMBL" id="QNUK01001663">
    <property type="protein sequence ID" value="KAF5880106.1"/>
    <property type="molecule type" value="Genomic_DNA"/>
</dbReference>
<evidence type="ECO:0000313" key="2">
    <source>
        <dbReference type="EMBL" id="KAF5880106.1"/>
    </source>
</evidence>